<evidence type="ECO:0000256" key="1">
    <source>
        <dbReference type="SAM" id="MobiDB-lite"/>
    </source>
</evidence>
<evidence type="ECO:0000313" key="2">
    <source>
        <dbReference type="EMBL" id="MEX5727650.1"/>
    </source>
</evidence>
<gene>
    <name evidence="2" type="ORF">Ga0609869_001003</name>
</gene>
<dbReference type="EMBL" id="JBEHHI010000001">
    <property type="protein sequence ID" value="MEX5727650.1"/>
    <property type="molecule type" value="Genomic_DNA"/>
</dbReference>
<keyword evidence="3" id="KW-1185">Reference proteome</keyword>
<proteinExistence type="predicted"/>
<protein>
    <submittedName>
        <fullName evidence="2">Uncharacterized protein</fullName>
    </submittedName>
</protein>
<feature type="region of interest" description="Disordered" evidence="1">
    <location>
        <begin position="351"/>
        <end position="398"/>
    </location>
</feature>
<accession>A0ABV3XQP5</accession>
<comment type="caution">
    <text evidence="2">The sequence shown here is derived from an EMBL/GenBank/DDBJ whole genome shotgun (WGS) entry which is preliminary data.</text>
</comment>
<reference evidence="2 3" key="1">
    <citation type="submission" date="2024-06" db="EMBL/GenBank/DDBJ databases">
        <title>Genome of Rhodovulum iodosum, a marine photoferrotroph.</title>
        <authorList>
            <person name="Bianchini G."/>
            <person name="Nikeleit V."/>
            <person name="Kappler A."/>
            <person name="Bryce C."/>
            <person name="Sanchez-Baracaldo P."/>
        </authorList>
    </citation>
    <scope>NUCLEOTIDE SEQUENCE [LARGE SCALE GENOMIC DNA]</scope>
    <source>
        <strain evidence="2 3">UT/N1</strain>
    </source>
</reference>
<sequence>MGATNYAVLGGLQLHRPPKGDAIPMPSSISPATDLQGTLPVADMIQPLSSRSLFWKARHLQQDDAVLHIPFLFWLVETCRPAILVDLGLGSSVSYFAYCQASERTACSTQCFGLHTGEKDGAGIPDAVRVQSEEYYEDVSSLVDGPAAADPARFRDGSVDLMHIDLNAGDAPISEVDHWLGKLSERAVIVLHGTKDVTDNAMRRALVQSLCTDRQSMRFDHGKGLTAILYGPKQQERLKRLAELDLGDPGHSEVRQVFTRLGRAHAFEQRVRDADEVEQGLLKQLRDAETRLDEIKSENEQTRTALEEAKSAYEERTRVIGELQARLFDKEQERAAENFVEAKKQIEALEKDRKTANAERDEAKKETQRWKEAAKAAEARAATANTKLSQETQAREKLEQAHAALSDRLSEAETTIAHQKQENEADAASRQRALDDIKAQLDKARADVSEAQELRFFETAALTRMAEDSHQKLEAIRADLTARQTVRDALNGAEIERFRAGLSDRALRQAYARSGMPDLKTQIKALHDAAEFDGTWYQTTYPDVSASEHDPAEHYLRFGAREGRNPGPAFDTMSYYLANPDVARAGWNALVHFQLFGRDEGRALTPSVSSRNTP</sequence>
<name>A0ABV3XQP5_9RHOB</name>
<organism evidence="2 3">
    <name type="scientific">Rhodovulum iodosum</name>
    <dbReference type="NCBI Taxonomy" id="68291"/>
    <lineage>
        <taxon>Bacteria</taxon>
        <taxon>Pseudomonadati</taxon>
        <taxon>Pseudomonadota</taxon>
        <taxon>Alphaproteobacteria</taxon>
        <taxon>Rhodobacterales</taxon>
        <taxon>Paracoccaceae</taxon>
        <taxon>Rhodovulum</taxon>
    </lineage>
</organism>
<feature type="compositionally biased region" description="Basic and acidic residues" evidence="1">
    <location>
        <begin position="351"/>
        <end position="378"/>
    </location>
</feature>
<dbReference type="Pfam" id="PF13578">
    <property type="entry name" value="Methyltransf_24"/>
    <property type="match status" value="1"/>
</dbReference>
<evidence type="ECO:0000313" key="3">
    <source>
        <dbReference type="Proteomes" id="UP001560019"/>
    </source>
</evidence>
<dbReference type="Proteomes" id="UP001560019">
    <property type="component" value="Unassembled WGS sequence"/>
</dbReference>
<dbReference type="RefSeq" id="WP_125406069.1">
    <property type="nucleotide sequence ID" value="NZ_JBEHHI010000001.1"/>
</dbReference>